<comment type="caution">
    <text evidence="2">The sequence shown here is derived from an EMBL/GenBank/DDBJ whole genome shotgun (WGS) entry which is preliminary data.</text>
</comment>
<sequence length="147" mass="16811">MNHPNQARDNEILNKFKIEDALKITPNGYRFSLKFKRALWLASSKLCAYCGNEVENHKSMNVDHFVPKSKGGSEAFDNYVCSCSYCNLSKQAVDMDEFRIRMSISKSPLKGIINSAQLKQLTEIGVKLPFEIQKFHFEQVLEKGVVF</sequence>
<dbReference type="RefSeq" id="WP_265466209.1">
    <property type="nucleotide sequence ID" value="NZ_JAPEQW010000059.1"/>
</dbReference>
<dbReference type="InterPro" id="IPR052892">
    <property type="entry name" value="NA-targeting_endonuclease"/>
</dbReference>
<dbReference type="Gene3D" id="1.10.30.50">
    <property type="match status" value="1"/>
</dbReference>
<keyword evidence="3" id="KW-1185">Reference proteome</keyword>
<dbReference type="GO" id="GO:0004519">
    <property type="term" value="F:endonuclease activity"/>
    <property type="evidence" value="ECO:0007669"/>
    <property type="project" value="UniProtKB-KW"/>
</dbReference>
<dbReference type="InterPro" id="IPR003615">
    <property type="entry name" value="HNH_nuc"/>
</dbReference>
<evidence type="ECO:0000313" key="3">
    <source>
        <dbReference type="Proteomes" id="UP001209682"/>
    </source>
</evidence>
<protein>
    <submittedName>
        <fullName evidence="2">HNH endonuclease</fullName>
    </submittedName>
</protein>
<feature type="domain" description="HNH nuclease" evidence="1">
    <location>
        <begin position="36"/>
        <end position="88"/>
    </location>
</feature>
<keyword evidence="2" id="KW-0378">Hydrolase</keyword>
<dbReference type="EMBL" id="JAPEQW010000059">
    <property type="protein sequence ID" value="MCW8041197.1"/>
    <property type="molecule type" value="Genomic_DNA"/>
</dbReference>
<accession>A0ABT3NNQ6</accession>
<proteinExistence type="predicted"/>
<name>A0ABT3NNQ6_9GAMM</name>
<keyword evidence="2" id="KW-0540">Nuclease</keyword>
<dbReference type="PANTHER" id="PTHR33877:SF2">
    <property type="entry name" value="OS07G0170200 PROTEIN"/>
    <property type="match status" value="1"/>
</dbReference>
<dbReference type="InterPro" id="IPR002711">
    <property type="entry name" value="HNH"/>
</dbReference>
<dbReference type="CDD" id="cd00085">
    <property type="entry name" value="HNHc"/>
    <property type="match status" value="1"/>
</dbReference>
<evidence type="ECO:0000313" key="2">
    <source>
        <dbReference type="EMBL" id="MCW8041197.1"/>
    </source>
</evidence>
<organism evidence="2 3">
    <name type="scientific">Acinetobacter entericus</name>
    <dbReference type="NCBI Taxonomy" id="2989714"/>
    <lineage>
        <taxon>Bacteria</taxon>
        <taxon>Pseudomonadati</taxon>
        <taxon>Pseudomonadota</taxon>
        <taxon>Gammaproteobacteria</taxon>
        <taxon>Moraxellales</taxon>
        <taxon>Moraxellaceae</taxon>
        <taxon>Acinetobacter</taxon>
    </lineage>
</organism>
<evidence type="ECO:0000259" key="1">
    <source>
        <dbReference type="SMART" id="SM00507"/>
    </source>
</evidence>
<keyword evidence="2" id="KW-0255">Endonuclease</keyword>
<dbReference type="SMART" id="SM00507">
    <property type="entry name" value="HNHc"/>
    <property type="match status" value="1"/>
</dbReference>
<dbReference type="Pfam" id="PF01844">
    <property type="entry name" value="HNH"/>
    <property type="match status" value="1"/>
</dbReference>
<dbReference type="PANTHER" id="PTHR33877">
    <property type="entry name" value="SLL1193 PROTEIN"/>
    <property type="match status" value="1"/>
</dbReference>
<gene>
    <name evidence="2" type="ORF">OKC24_18925</name>
</gene>
<dbReference type="Proteomes" id="UP001209682">
    <property type="component" value="Unassembled WGS sequence"/>
</dbReference>
<reference evidence="2 3" key="1">
    <citation type="submission" date="2022-11" db="EMBL/GenBank/DDBJ databases">
        <title>Acinetobacter entericus sp. nov., isolated from the gut of the plastic-eating larvae of the Coleoptera insect Zophobas atratus.</title>
        <authorList>
            <person name="Dong X."/>
            <person name="Yang Y."/>
        </authorList>
    </citation>
    <scope>NUCLEOTIDE SEQUENCE [LARGE SCALE GENOMIC DNA]</scope>
    <source>
        <strain evidence="2 3">BIT-DXN8</strain>
    </source>
</reference>